<dbReference type="Proteomes" id="UP000307173">
    <property type="component" value="Unassembled WGS sequence"/>
</dbReference>
<comment type="caution">
    <text evidence="1">The sequence shown here is derived from an EMBL/GenBank/DDBJ whole genome shotgun (WGS) entry which is preliminary data.</text>
</comment>
<reference evidence="1 2" key="1">
    <citation type="journal article" date="2019" name="Front. Genet.">
        <title>Whole-Genome Sequencing of the Opportunistic Yeast Pathogen Candida inconspicua Uncovers Its Hybrid Origin.</title>
        <authorList>
            <person name="Mixao V."/>
            <person name="Hansen A.P."/>
            <person name="Saus E."/>
            <person name="Boekhout T."/>
            <person name="Lass-Florl C."/>
            <person name="Gabaldon T."/>
        </authorList>
    </citation>
    <scope>NUCLEOTIDE SEQUENCE [LARGE SCALE GENOMIC DNA]</scope>
    <source>
        <strain evidence="1 2">CBS 180</strain>
    </source>
</reference>
<dbReference type="Pfam" id="PF03663">
    <property type="entry name" value="Glyco_hydro_76"/>
    <property type="match status" value="1"/>
</dbReference>
<dbReference type="GO" id="GO:0005975">
    <property type="term" value="P:carbohydrate metabolic process"/>
    <property type="evidence" value="ECO:0007669"/>
    <property type="project" value="InterPro"/>
</dbReference>
<dbReference type="PANTHER" id="PTHR47791:SF3">
    <property type="entry name" value="MEIOTICALLY UP-REGULATED GENE 191 PROTEIN"/>
    <property type="match status" value="1"/>
</dbReference>
<dbReference type="SUPFAM" id="SSF48208">
    <property type="entry name" value="Six-hairpin glycosidases"/>
    <property type="match status" value="1"/>
</dbReference>
<dbReference type="InterPro" id="IPR053169">
    <property type="entry name" value="MUG_Protein"/>
</dbReference>
<dbReference type="STRING" id="52247.A0A4T0X800"/>
<gene>
    <name evidence="1" type="ORF">CANINC_000246</name>
</gene>
<dbReference type="InterPro" id="IPR008928">
    <property type="entry name" value="6-hairpin_glycosidase_sf"/>
</dbReference>
<evidence type="ECO:0000313" key="1">
    <source>
        <dbReference type="EMBL" id="TID31197.1"/>
    </source>
</evidence>
<dbReference type="AlphaFoldDB" id="A0A4T0X800"/>
<evidence type="ECO:0000313" key="2">
    <source>
        <dbReference type="Proteomes" id="UP000307173"/>
    </source>
</evidence>
<proteinExistence type="predicted"/>
<sequence length="412" mass="47400">MSFDNNVEGFNACQKMWYAFWNPGVEAFTTRTACHEAIGQQFSCYAHAVALHAIADSVSAYRDLTLPIVDKALKATLKYRNPKHGAYSVNFHGGINSGDEDINYDDNAHLLRALIQLYEATSDSKVLKMAKEIQNFMFTGIVEHQHWHIKGCLWHISKKYMSTISNSVGAVGAMRMISYADSKKEEEKLYEFAKICINFIWEKMRDPSDDVIMDGVGYDNETIDVTKWSYNQGSTLSAAILLYKYDHDPKWKDMAERLVDGCINPSKTLFDRDYEGNEKRFLHGCSYFNQLLFEGIVDYIQTFGNNGKYVDQCKLQLVRHLSYFRKYLYDPNDQMYFMNFAIYKLDKRVYSLYRNEFGGTKPYDPDPRERVKDCDGPVDSRPIARSLIGQGAAAHIFFQGGRVFPKMDPQCP</sequence>
<dbReference type="InterPro" id="IPR005198">
    <property type="entry name" value="Glyco_hydro_76"/>
</dbReference>
<dbReference type="PANTHER" id="PTHR47791">
    <property type="entry name" value="MEIOTICALLY UP-REGULATED GENE 191 PROTEIN"/>
    <property type="match status" value="1"/>
</dbReference>
<organism evidence="1 2">
    <name type="scientific">Pichia inconspicua</name>
    <dbReference type="NCBI Taxonomy" id="52247"/>
    <lineage>
        <taxon>Eukaryota</taxon>
        <taxon>Fungi</taxon>
        <taxon>Dikarya</taxon>
        <taxon>Ascomycota</taxon>
        <taxon>Saccharomycotina</taxon>
        <taxon>Pichiomycetes</taxon>
        <taxon>Pichiales</taxon>
        <taxon>Pichiaceae</taxon>
        <taxon>Pichia</taxon>
    </lineage>
</organism>
<dbReference type="OrthoDB" id="9984024at2759"/>
<name>A0A4T0X800_9ASCO</name>
<dbReference type="EMBL" id="SELW01000040">
    <property type="protein sequence ID" value="TID31197.1"/>
    <property type="molecule type" value="Genomic_DNA"/>
</dbReference>
<accession>A0A4T0X800</accession>
<protein>
    <recommendedName>
        <fullName evidence="3">Glycoside hydrolase family 76 protein</fullName>
    </recommendedName>
</protein>
<dbReference type="Gene3D" id="1.50.10.20">
    <property type="match status" value="1"/>
</dbReference>
<evidence type="ECO:0008006" key="3">
    <source>
        <dbReference type="Google" id="ProtNLM"/>
    </source>
</evidence>
<keyword evidence="2" id="KW-1185">Reference proteome</keyword>